<keyword evidence="2" id="KW-1185">Reference proteome</keyword>
<gene>
    <name evidence="1" type="ORF">CBW42_03715</name>
</gene>
<name>A0A252F5W7_9FIRM</name>
<sequence length="67" mass="7570">MNRKFHVDINTPGNPGEPVLTARRITLRNRFLNALFGKKQQFVIILPGRMVDSFSVKEVPDDSKSDG</sequence>
<dbReference type="AlphaFoldDB" id="A0A252F5W7"/>
<dbReference type="Proteomes" id="UP000194903">
    <property type="component" value="Unassembled WGS sequence"/>
</dbReference>
<evidence type="ECO:0000313" key="2">
    <source>
        <dbReference type="Proteomes" id="UP000194903"/>
    </source>
</evidence>
<protein>
    <submittedName>
        <fullName evidence="1">Uncharacterized protein</fullName>
    </submittedName>
</protein>
<reference evidence="1 2" key="1">
    <citation type="submission" date="2017-05" db="EMBL/GenBank/DDBJ databases">
        <title>Butyricicoccus porcorum sp. nov. a butyrate-producing bacterium from the swine intestinal tract.</title>
        <authorList>
            <person name="Trachsel J."/>
            <person name="Humphrey S."/>
            <person name="Allen H.K."/>
        </authorList>
    </citation>
    <scope>NUCLEOTIDE SEQUENCE [LARGE SCALE GENOMIC DNA]</scope>
    <source>
        <strain evidence="1">BB10</strain>
    </source>
</reference>
<proteinExistence type="predicted"/>
<dbReference type="EMBL" id="NHOC01000003">
    <property type="protein sequence ID" value="OUM21154.1"/>
    <property type="molecule type" value="Genomic_DNA"/>
</dbReference>
<comment type="caution">
    <text evidence="1">The sequence shown here is derived from an EMBL/GenBank/DDBJ whole genome shotgun (WGS) entry which is preliminary data.</text>
</comment>
<evidence type="ECO:0000313" key="1">
    <source>
        <dbReference type="EMBL" id="OUM21154.1"/>
    </source>
</evidence>
<accession>A0A252F5W7</accession>
<dbReference type="RefSeq" id="WP_087017914.1">
    <property type="nucleotide sequence ID" value="NZ_NHOC01000003.1"/>
</dbReference>
<organism evidence="1 2">
    <name type="scientific">Butyricicoccus porcorum</name>
    <dbReference type="NCBI Taxonomy" id="1945634"/>
    <lineage>
        <taxon>Bacteria</taxon>
        <taxon>Bacillati</taxon>
        <taxon>Bacillota</taxon>
        <taxon>Clostridia</taxon>
        <taxon>Eubacteriales</taxon>
        <taxon>Butyricicoccaceae</taxon>
        <taxon>Butyricicoccus</taxon>
    </lineage>
</organism>
<dbReference type="OrthoDB" id="1707312at2"/>